<accession>A0A377W3B7</accession>
<name>A0A377W3B7_KLEPN</name>
<dbReference type="Gene3D" id="3.30.559.30">
    <property type="entry name" value="Nonribosomal peptide synthetase, condensation domain"/>
    <property type="match status" value="1"/>
</dbReference>
<dbReference type="Gene3D" id="3.40.50.980">
    <property type="match status" value="1"/>
</dbReference>
<feature type="domain" description="Condensation" evidence="2">
    <location>
        <begin position="34"/>
        <end position="247"/>
    </location>
</feature>
<evidence type="ECO:0000313" key="4">
    <source>
        <dbReference type="Proteomes" id="UP000255099"/>
    </source>
</evidence>
<dbReference type="PANTHER" id="PTHR45527">
    <property type="entry name" value="NONRIBOSOMAL PEPTIDE SYNTHETASE"/>
    <property type="match status" value="1"/>
</dbReference>
<dbReference type="Pfam" id="PF00501">
    <property type="entry name" value="AMP-binding"/>
    <property type="match status" value="1"/>
</dbReference>
<dbReference type="AlphaFoldDB" id="A0A377W3B7"/>
<dbReference type="GO" id="GO:0043041">
    <property type="term" value="P:amino acid activation for nonribosomal peptide biosynthetic process"/>
    <property type="evidence" value="ECO:0007669"/>
    <property type="project" value="TreeGrafter"/>
</dbReference>
<evidence type="ECO:0000259" key="1">
    <source>
        <dbReference type="Pfam" id="PF00501"/>
    </source>
</evidence>
<dbReference type="GO" id="GO:0044550">
    <property type="term" value="P:secondary metabolite biosynthetic process"/>
    <property type="evidence" value="ECO:0007669"/>
    <property type="project" value="TreeGrafter"/>
</dbReference>
<proteinExistence type="predicted"/>
<reference evidence="3 4" key="1">
    <citation type="submission" date="2018-06" db="EMBL/GenBank/DDBJ databases">
        <authorList>
            <consortium name="Pathogen Informatics"/>
            <person name="Doyle S."/>
        </authorList>
    </citation>
    <scope>NUCLEOTIDE SEQUENCE [LARGE SCALE GENOMIC DNA]</scope>
    <source>
        <strain evidence="3 4">NCTC9637</strain>
    </source>
</reference>
<dbReference type="SUPFAM" id="SSF56801">
    <property type="entry name" value="Acetyl-CoA synthetase-like"/>
    <property type="match status" value="1"/>
</dbReference>
<dbReference type="Pfam" id="PF00668">
    <property type="entry name" value="Condensation"/>
    <property type="match status" value="1"/>
</dbReference>
<gene>
    <name evidence="3" type="primary">tycC_4</name>
    <name evidence="3" type="ORF">NCTC9637_02656</name>
</gene>
<protein>
    <submittedName>
        <fullName evidence="3">Non-ribosomal peptide synthetase</fullName>
    </submittedName>
</protein>
<evidence type="ECO:0000313" key="3">
    <source>
        <dbReference type="EMBL" id="STT47731.1"/>
    </source>
</evidence>
<feature type="domain" description="AMP-dependent synthetase/ligase" evidence="1">
    <location>
        <begin position="268"/>
        <end position="324"/>
    </location>
</feature>
<dbReference type="GO" id="GO:0005737">
    <property type="term" value="C:cytoplasm"/>
    <property type="evidence" value="ECO:0007669"/>
    <property type="project" value="TreeGrafter"/>
</dbReference>
<dbReference type="Proteomes" id="UP000255099">
    <property type="component" value="Unassembled WGS sequence"/>
</dbReference>
<dbReference type="GO" id="GO:0031177">
    <property type="term" value="F:phosphopantetheine binding"/>
    <property type="evidence" value="ECO:0007669"/>
    <property type="project" value="TreeGrafter"/>
</dbReference>
<evidence type="ECO:0000259" key="2">
    <source>
        <dbReference type="Pfam" id="PF00668"/>
    </source>
</evidence>
<sequence>MPLIVAGGVTISTNTRDCFSQTVPPSLLLRASVVSTWLEPAIINRLYRLCNRYGCTLNTLFIALFALYRARVWGEEKGVIGVPLANRHTREARRCFGMFTNQLPLAYRLVRTERFCELVAFFQRELKRGFKHSKYPITLFNQDLAEQGGGKLRGVRLLPLIIITLPMNATLQVPRNAWRVTTAASSPISYRLFWQTVNNHKESLRLSLEALRSAFTPHQLTAMKNGLLDLVTALDRQPDARLGDLEVYPAPHVALACGSLKPSFTSRFAAQVVEHGDRTALIDNEQSLTYRQLDDAVERVARYLRQQGIGRGQVVGIIAEHSAQNGDGYLWYFCAAARHFCR</sequence>
<organism evidence="3 4">
    <name type="scientific">Klebsiella pneumoniae</name>
    <dbReference type="NCBI Taxonomy" id="573"/>
    <lineage>
        <taxon>Bacteria</taxon>
        <taxon>Pseudomonadati</taxon>
        <taxon>Pseudomonadota</taxon>
        <taxon>Gammaproteobacteria</taxon>
        <taxon>Enterobacterales</taxon>
        <taxon>Enterobacteriaceae</taxon>
        <taxon>Klebsiella/Raoultella group</taxon>
        <taxon>Klebsiella</taxon>
        <taxon>Klebsiella pneumoniae complex</taxon>
    </lineage>
</organism>
<dbReference type="InterPro" id="IPR001242">
    <property type="entry name" value="Condensation_dom"/>
</dbReference>
<dbReference type="EMBL" id="UGLB01000003">
    <property type="protein sequence ID" value="STT47731.1"/>
    <property type="molecule type" value="Genomic_DNA"/>
</dbReference>
<dbReference type="SUPFAM" id="SSF52777">
    <property type="entry name" value="CoA-dependent acyltransferases"/>
    <property type="match status" value="1"/>
</dbReference>
<dbReference type="InterPro" id="IPR000873">
    <property type="entry name" value="AMP-dep_synth/lig_dom"/>
</dbReference>
<dbReference type="PANTHER" id="PTHR45527:SF1">
    <property type="entry name" value="FATTY ACID SYNTHASE"/>
    <property type="match status" value="1"/>
</dbReference>
<dbReference type="GO" id="GO:0003824">
    <property type="term" value="F:catalytic activity"/>
    <property type="evidence" value="ECO:0007669"/>
    <property type="project" value="InterPro"/>
</dbReference>